<dbReference type="PROSITE" id="PS50005">
    <property type="entry name" value="TPR"/>
    <property type="match status" value="1"/>
</dbReference>
<evidence type="ECO:0000256" key="9">
    <source>
        <dbReference type="ARBA" id="ARBA00023212"/>
    </source>
</evidence>
<dbReference type="GO" id="GO:0007018">
    <property type="term" value="P:microtubule-based movement"/>
    <property type="evidence" value="ECO:0007669"/>
    <property type="project" value="TreeGrafter"/>
</dbReference>
<dbReference type="STRING" id="1458985.BJP34_07160"/>
<comment type="similarity">
    <text evidence="2">Belongs to the kinesin light chain family.</text>
</comment>
<keyword evidence="6 10" id="KW-0802">TPR repeat</keyword>
<evidence type="ECO:0000256" key="5">
    <source>
        <dbReference type="ARBA" id="ARBA00022737"/>
    </source>
</evidence>
<evidence type="ECO:0000256" key="3">
    <source>
        <dbReference type="ARBA" id="ARBA00022490"/>
    </source>
</evidence>
<dbReference type="RefSeq" id="WP_070391753.1">
    <property type="nucleotide sequence ID" value="NZ_CP017599.1"/>
</dbReference>
<dbReference type="InterPro" id="IPR002151">
    <property type="entry name" value="Kinesin_light"/>
</dbReference>
<dbReference type="Pfam" id="PF13374">
    <property type="entry name" value="TPR_10"/>
    <property type="match status" value="1"/>
</dbReference>
<dbReference type="InterPro" id="IPR027417">
    <property type="entry name" value="P-loop_NTPase"/>
</dbReference>
<keyword evidence="4" id="KW-0493">Microtubule</keyword>
<evidence type="ECO:0000313" key="12">
    <source>
        <dbReference type="Proteomes" id="UP000177870"/>
    </source>
</evidence>
<dbReference type="InterPro" id="IPR011990">
    <property type="entry name" value="TPR-like_helical_dom_sf"/>
</dbReference>
<dbReference type="GO" id="GO:0005737">
    <property type="term" value="C:cytoplasm"/>
    <property type="evidence" value="ECO:0007669"/>
    <property type="project" value="TreeGrafter"/>
</dbReference>
<sequence>MGRQDQLEQLHWELQQTDKLAICAIVGMGGVGKTELALQYALKYQDNYPGGSCWLSVRGVDLGTQIVRFGRTELGLMIPDKLDFKDQVRYCWRNWPQGTVLILLDDVPEAEPLFVQALEMRKKLLGQDHPDVVKSLNNLGLLYYNQGRYHEAEPLFVQALKMRKALGENHPHVAESLNNLALLYHVQGHSDQAEPLFVEALV</sequence>
<dbReference type="GO" id="GO:0005874">
    <property type="term" value="C:microtubule"/>
    <property type="evidence" value="ECO:0007669"/>
    <property type="project" value="UniProtKB-KW"/>
</dbReference>
<dbReference type="EMBL" id="CP017599">
    <property type="protein sequence ID" value="AOW99266.1"/>
    <property type="molecule type" value="Genomic_DNA"/>
</dbReference>
<keyword evidence="5" id="KW-0677">Repeat</keyword>
<evidence type="ECO:0000256" key="7">
    <source>
        <dbReference type="ARBA" id="ARBA00023054"/>
    </source>
</evidence>
<dbReference type="SMART" id="SM00028">
    <property type="entry name" value="TPR"/>
    <property type="match status" value="1"/>
</dbReference>
<keyword evidence="9" id="KW-0206">Cytoskeleton</keyword>
<accession>A0A1D8TNS0</accession>
<proteinExistence type="inferred from homology"/>
<dbReference type="AlphaFoldDB" id="A0A1D8TNS0"/>
<organism evidence="11 12">
    <name type="scientific">Moorena producens PAL-8-15-08-1</name>
    <dbReference type="NCBI Taxonomy" id="1458985"/>
    <lineage>
        <taxon>Bacteria</taxon>
        <taxon>Bacillati</taxon>
        <taxon>Cyanobacteriota</taxon>
        <taxon>Cyanophyceae</taxon>
        <taxon>Coleofasciculales</taxon>
        <taxon>Coleofasciculaceae</taxon>
        <taxon>Moorena</taxon>
    </lineage>
</organism>
<feature type="repeat" description="TPR" evidence="10">
    <location>
        <begin position="133"/>
        <end position="166"/>
    </location>
</feature>
<keyword evidence="7" id="KW-0175">Coiled coil</keyword>
<dbReference type="PANTHER" id="PTHR45783:SF3">
    <property type="entry name" value="KINESIN LIGHT CHAIN"/>
    <property type="match status" value="1"/>
</dbReference>
<evidence type="ECO:0000256" key="8">
    <source>
        <dbReference type="ARBA" id="ARBA00023175"/>
    </source>
</evidence>
<evidence type="ECO:0000256" key="4">
    <source>
        <dbReference type="ARBA" id="ARBA00022701"/>
    </source>
</evidence>
<evidence type="ECO:0000256" key="2">
    <source>
        <dbReference type="ARBA" id="ARBA00009622"/>
    </source>
</evidence>
<dbReference type="GO" id="GO:0019894">
    <property type="term" value="F:kinesin binding"/>
    <property type="evidence" value="ECO:0007669"/>
    <property type="project" value="TreeGrafter"/>
</dbReference>
<dbReference type="KEGG" id="mpro:BJP34_07160"/>
<gene>
    <name evidence="11" type="ORF">BJP34_07160</name>
</gene>
<reference evidence="12" key="1">
    <citation type="submission" date="2016-10" db="EMBL/GenBank/DDBJ databases">
        <title>Comparative genomics uncovers the prolific and rare metabolic potential of the cyanobacterial genus Moorea.</title>
        <authorList>
            <person name="Leao T."/>
            <person name="Castelao G."/>
            <person name="Korobeynikov A."/>
            <person name="Monroe E.A."/>
            <person name="Podell S."/>
            <person name="Glukhov E."/>
            <person name="Allen E."/>
            <person name="Gerwick W.H."/>
            <person name="Gerwick L."/>
        </authorList>
    </citation>
    <scope>NUCLEOTIDE SEQUENCE [LARGE SCALE GENOMIC DNA]</scope>
    <source>
        <strain evidence="12">PAL-8-15-08-1</strain>
    </source>
</reference>
<dbReference type="SUPFAM" id="SSF52540">
    <property type="entry name" value="P-loop containing nucleoside triphosphate hydrolases"/>
    <property type="match status" value="1"/>
</dbReference>
<evidence type="ECO:0000313" key="11">
    <source>
        <dbReference type="EMBL" id="AOW99266.1"/>
    </source>
</evidence>
<name>A0A1D8TNS0_9CYAN</name>
<dbReference type="Gene3D" id="1.25.40.10">
    <property type="entry name" value="Tetratricopeptide repeat domain"/>
    <property type="match status" value="1"/>
</dbReference>
<dbReference type="GO" id="GO:0005871">
    <property type="term" value="C:kinesin complex"/>
    <property type="evidence" value="ECO:0007669"/>
    <property type="project" value="InterPro"/>
</dbReference>
<keyword evidence="8" id="KW-0505">Motor protein</keyword>
<dbReference type="GO" id="GO:0043531">
    <property type="term" value="F:ADP binding"/>
    <property type="evidence" value="ECO:0007669"/>
    <property type="project" value="InterPro"/>
</dbReference>
<dbReference type="PRINTS" id="PR00364">
    <property type="entry name" value="DISEASERSIST"/>
</dbReference>
<comment type="subcellular location">
    <subcellularLocation>
        <location evidence="1">Cytoplasm</location>
        <location evidence="1">Cytoskeleton</location>
    </subcellularLocation>
</comment>
<dbReference type="InterPro" id="IPR019734">
    <property type="entry name" value="TPR_rpt"/>
</dbReference>
<evidence type="ECO:0000256" key="1">
    <source>
        <dbReference type="ARBA" id="ARBA00004245"/>
    </source>
</evidence>
<dbReference type="Proteomes" id="UP000177870">
    <property type="component" value="Chromosome"/>
</dbReference>
<evidence type="ECO:0000256" key="6">
    <source>
        <dbReference type="ARBA" id="ARBA00022803"/>
    </source>
</evidence>
<dbReference type="PANTHER" id="PTHR45783">
    <property type="entry name" value="KINESIN LIGHT CHAIN"/>
    <property type="match status" value="1"/>
</dbReference>
<dbReference type="Pfam" id="PF13424">
    <property type="entry name" value="TPR_12"/>
    <property type="match status" value="1"/>
</dbReference>
<keyword evidence="3" id="KW-0963">Cytoplasm</keyword>
<dbReference type="SUPFAM" id="SSF48452">
    <property type="entry name" value="TPR-like"/>
    <property type="match status" value="1"/>
</dbReference>
<evidence type="ECO:0000256" key="10">
    <source>
        <dbReference type="PROSITE-ProRule" id="PRU00339"/>
    </source>
</evidence>
<protein>
    <submittedName>
        <fullName evidence="11">Uncharacterized protein</fullName>
    </submittedName>
</protein>